<dbReference type="RefSeq" id="WP_271325494.1">
    <property type="nucleotide sequence ID" value="NZ_JAAGKO020000008.1"/>
</dbReference>
<accession>A0ABT6VWA2</accession>
<name>A0ABT6VWA2_9ACTN</name>
<evidence type="ECO:0000313" key="2">
    <source>
        <dbReference type="Proteomes" id="UP001156398"/>
    </source>
</evidence>
<evidence type="ECO:0000313" key="1">
    <source>
        <dbReference type="EMBL" id="MDI5962771.1"/>
    </source>
</evidence>
<keyword evidence="2" id="KW-1185">Reference proteome</keyword>
<comment type="caution">
    <text evidence="1">The sequence shown here is derived from an EMBL/GenBank/DDBJ whole genome shotgun (WGS) entry which is preliminary data.</text>
</comment>
<sequence>MDRTKDPTPGDAHTLTDWENYFRKRADDAQDAMYRLRDIQNQSTSLDLEGTWITAIWGRCDYLADQLLPEQTCHQNVADAMKSFRHALPDIQADADYGLKTAREAAADHRAAAGALHAIDMGNAAADQAAGVCVPGDPATLHRTRAAQGDLNDAEGRIRKAKGIVNEAAANFHTAATALIAALNESVRTLGTGVFDPVPPDRDQTPPPHPGMLHQAVINELNGLYITASVATGVMRRTDDIGENVDEMMMFGGPESGGPGDEFALTGDSMSASLADSYAFGDDPFSGYGTNSPSKPLDDPWLMSKTWQARADIKGPARGKVLKQPNARHTILGSKGGEVKGENTIIPPDRYDDVDQDIKAIADGEAAFDNRTGLYEFHGRTYNVKPSGTVFPVSGPGLVEMDNNDYFALHMLAKCDGNVEKFDQQVQYNPRLRNNPASVAKATALYDTYYEPGGVPR</sequence>
<dbReference type="EMBL" id="JAAGKO020000008">
    <property type="protein sequence ID" value="MDI5962771.1"/>
    <property type="molecule type" value="Genomic_DNA"/>
</dbReference>
<reference evidence="1 2" key="1">
    <citation type="submission" date="2023-05" db="EMBL/GenBank/DDBJ databases">
        <title>Streptantibioticus silvisoli sp. nov., acidotolerant actinomycetes 1 from pine litter.</title>
        <authorList>
            <person name="Swiecimska M."/>
            <person name="Golinska P."/>
            <person name="Sangal V."/>
            <person name="Wachnowicz B."/>
            <person name="Goodfellow M."/>
        </authorList>
    </citation>
    <scope>NUCLEOTIDE SEQUENCE [LARGE SCALE GENOMIC DNA]</scope>
    <source>
        <strain evidence="1 2">SL54</strain>
    </source>
</reference>
<gene>
    <name evidence="1" type="ORF">POF43_008600</name>
</gene>
<organism evidence="1 2">
    <name type="scientific">Streptantibioticus silvisoli</name>
    <dbReference type="NCBI Taxonomy" id="2705255"/>
    <lineage>
        <taxon>Bacteria</taxon>
        <taxon>Bacillati</taxon>
        <taxon>Actinomycetota</taxon>
        <taxon>Actinomycetes</taxon>
        <taxon>Kitasatosporales</taxon>
        <taxon>Streptomycetaceae</taxon>
        <taxon>Streptantibioticus</taxon>
    </lineage>
</organism>
<dbReference type="Proteomes" id="UP001156398">
    <property type="component" value="Unassembled WGS sequence"/>
</dbReference>
<evidence type="ECO:0008006" key="3">
    <source>
        <dbReference type="Google" id="ProtNLM"/>
    </source>
</evidence>
<protein>
    <recommendedName>
        <fullName evidence="3">WXG100 family type VII secretion target</fullName>
    </recommendedName>
</protein>
<proteinExistence type="predicted"/>